<dbReference type="PANTHER" id="PTHR13593:SF113">
    <property type="entry name" value="SI:DKEY-266F7.9"/>
    <property type="match status" value="1"/>
</dbReference>
<protein>
    <recommendedName>
        <fullName evidence="3">Phosphatidylinositol diacylglycerol-lyase</fullName>
    </recommendedName>
</protein>
<organism evidence="1 2">
    <name type="scientific">Undibacterium hunanense</name>
    <dbReference type="NCBI Taxonomy" id="2762292"/>
    <lineage>
        <taxon>Bacteria</taxon>
        <taxon>Pseudomonadati</taxon>
        <taxon>Pseudomonadota</taxon>
        <taxon>Betaproteobacteria</taxon>
        <taxon>Burkholderiales</taxon>
        <taxon>Oxalobacteraceae</taxon>
        <taxon>Undibacterium</taxon>
    </lineage>
</organism>
<dbReference type="Gene3D" id="3.20.20.190">
    <property type="entry name" value="Phosphatidylinositol (PI) phosphodiesterase"/>
    <property type="match status" value="1"/>
</dbReference>
<dbReference type="Proteomes" id="UP000650424">
    <property type="component" value="Unassembled WGS sequence"/>
</dbReference>
<dbReference type="InterPro" id="IPR017946">
    <property type="entry name" value="PLC-like_Pdiesterase_TIM-brl"/>
</dbReference>
<evidence type="ECO:0000313" key="1">
    <source>
        <dbReference type="EMBL" id="MBC3917479.1"/>
    </source>
</evidence>
<dbReference type="InterPro" id="IPR051057">
    <property type="entry name" value="PI-PLC_domain"/>
</dbReference>
<proteinExistence type="predicted"/>
<dbReference type="PANTHER" id="PTHR13593">
    <property type="match status" value="1"/>
</dbReference>
<comment type="caution">
    <text evidence="1">The sequence shown here is derived from an EMBL/GenBank/DDBJ whole genome shotgun (WGS) entry which is preliminary data.</text>
</comment>
<evidence type="ECO:0000313" key="2">
    <source>
        <dbReference type="Proteomes" id="UP000650424"/>
    </source>
</evidence>
<keyword evidence="2" id="KW-1185">Reference proteome</keyword>
<evidence type="ECO:0008006" key="3">
    <source>
        <dbReference type="Google" id="ProtNLM"/>
    </source>
</evidence>
<dbReference type="RefSeq" id="WP_186946690.1">
    <property type="nucleotide sequence ID" value="NZ_JACOGF010000003.1"/>
</dbReference>
<dbReference type="EMBL" id="JACOGF010000003">
    <property type="protein sequence ID" value="MBC3917479.1"/>
    <property type="molecule type" value="Genomic_DNA"/>
</dbReference>
<dbReference type="SUPFAM" id="SSF51695">
    <property type="entry name" value="PLC-like phosphodiesterases"/>
    <property type="match status" value="1"/>
</dbReference>
<sequence length="462" mass="51360">MTTVLNSTNWMQGIDDNTLISAMSIPGTHESCALYGGGQTQCQELSISDQLRRGIRFLDIRCAYAYVPIGVNNNALLPGVDSSQGSSIFDHFPIFHGGIPQHIDFLQVQKACIEFLDANPFEFILMNVQHEDIVLFPSRPDHEFRDQFMKLYDPNYWEFYENIPTLKDCRKKIILIRPGWPRLTGNTGSGLEWNGYNIDGTSDNAIFDTQNGWKKYNTGSWGQQNAAKAIAVKEYLRRASTKAEGDKIYLNFLSRAAGAYVGTAAQVVNLEIAGYLHNTTGSPLGVLPIDFTGNTGWTGSLEEQIVQRNSFKSGFSVQFTVSPFKVGLSVPDRPSDKWWMSAGQHDWAVATLPMVSNVPTTDSPMILELYTYEGKDYFKAPGVESYLSVSNAGQVGLYGWNNARTFSSKKVIVTVDNQTFEIVCLVSDDNGHLLRRHSNGELWCDENEVGDLLSVTLAPPSV</sequence>
<name>A0ABR6ZNP0_9BURK</name>
<gene>
    <name evidence="1" type="ORF">H8L32_08345</name>
</gene>
<reference evidence="1 2" key="1">
    <citation type="submission" date="2020-08" db="EMBL/GenBank/DDBJ databases">
        <title>Novel species isolated from subtropical streams in China.</title>
        <authorList>
            <person name="Lu H."/>
        </authorList>
    </citation>
    <scope>NUCLEOTIDE SEQUENCE [LARGE SCALE GENOMIC DNA]</scope>
    <source>
        <strain evidence="1 2">CY18W</strain>
    </source>
</reference>
<accession>A0ABR6ZNP0</accession>